<dbReference type="Pfam" id="PF06080">
    <property type="entry name" value="DUF938"/>
    <property type="match status" value="1"/>
</dbReference>
<name>A0A4V2UNW9_9PROT</name>
<evidence type="ECO:0000313" key="1">
    <source>
        <dbReference type="EMBL" id="TCS63661.1"/>
    </source>
</evidence>
<evidence type="ECO:0000313" key="2">
    <source>
        <dbReference type="Proteomes" id="UP000295304"/>
    </source>
</evidence>
<dbReference type="PANTHER" id="PTHR20974:SF0">
    <property type="entry name" value="UPF0585 PROTEIN CG18661"/>
    <property type="match status" value="1"/>
</dbReference>
<dbReference type="AlphaFoldDB" id="A0A4V2UNW9"/>
<protein>
    <submittedName>
        <fullName evidence="1">Uncharacterized protein DUF938</fullName>
    </submittedName>
</protein>
<dbReference type="Proteomes" id="UP000295304">
    <property type="component" value="Unassembled WGS sequence"/>
</dbReference>
<dbReference type="EMBL" id="SLZW01000003">
    <property type="protein sequence ID" value="TCS63661.1"/>
    <property type="molecule type" value="Genomic_DNA"/>
</dbReference>
<dbReference type="Gene3D" id="3.40.50.150">
    <property type="entry name" value="Vaccinia Virus protein VP39"/>
    <property type="match status" value="1"/>
</dbReference>
<reference evidence="1 2" key="1">
    <citation type="submission" date="2019-03" db="EMBL/GenBank/DDBJ databases">
        <title>Genomic Encyclopedia of Type Strains, Phase IV (KMG-IV): sequencing the most valuable type-strain genomes for metagenomic binning, comparative biology and taxonomic classification.</title>
        <authorList>
            <person name="Goeker M."/>
        </authorList>
    </citation>
    <scope>NUCLEOTIDE SEQUENCE [LARGE SCALE GENOMIC DNA]</scope>
    <source>
        <strain evidence="1 2">DSM 101688</strain>
    </source>
</reference>
<dbReference type="SUPFAM" id="SSF53335">
    <property type="entry name" value="S-adenosyl-L-methionine-dependent methyltransferases"/>
    <property type="match status" value="1"/>
</dbReference>
<comment type="caution">
    <text evidence="1">The sequence shown here is derived from an EMBL/GenBank/DDBJ whole genome shotgun (WGS) entry which is preliminary data.</text>
</comment>
<dbReference type="InterPro" id="IPR029063">
    <property type="entry name" value="SAM-dependent_MTases_sf"/>
</dbReference>
<proteinExistence type="predicted"/>
<keyword evidence="2" id="KW-1185">Reference proteome</keyword>
<dbReference type="InterPro" id="IPR010342">
    <property type="entry name" value="DUF938"/>
</dbReference>
<dbReference type="PANTHER" id="PTHR20974">
    <property type="entry name" value="UPF0585 PROTEIN CG18661"/>
    <property type="match status" value="1"/>
</dbReference>
<accession>A0A4V2UNW9</accession>
<sequence length="219" mass="24011">MFGSVGAYLTEMNNHIKDDARDLRQFAPSTARNRDAIGAVLRRVLPEQGYLLEIASGSGEHAVAFAGLFPGLRWQPSDCDRDALASVEAWRVEASLENVQSAVFLDTTDAHWPVERADAMVAINMVHIAPWAACEGLMAGAGRVLRQGGVLYLYGPYTIDGRHTAPSNAQFDNWLKARDPAFGVRDLAEVESCAKANGLMLDECRAMAANNFSLIFRRR</sequence>
<organism evidence="1 2">
    <name type="scientific">Varunaivibrio sulfuroxidans</name>
    <dbReference type="NCBI Taxonomy" id="1773489"/>
    <lineage>
        <taxon>Bacteria</taxon>
        <taxon>Pseudomonadati</taxon>
        <taxon>Pseudomonadota</taxon>
        <taxon>Alphaproteobacteria</taxon>
        <taxon>Rhodospirillales</taxon>
        <taxon>Magnetovibrionaceae</taxon>
        <taxon>Varunaivibrio</taxon>
    </lineage>
</organism>
<gene>
    <name evidence="1" type="ORF">EDD55_103284</name>
</gene>